<accession>A0ABS0MVC7</accession>
<protein>
    <submittedName>
        <fullName evidence="1">Uncharacterized protein</fullName>
    </submittedName>
</protein>
<evidence type="ECO:0000313" key="2">
    <source>
        <dbReference type="Proteomes" id="UP000638986"/>
    </source>
</evidence>
<name>A0ABS0MVC7_PSELU</name>
<reference evidence="1 2" key="1">
    <citation type="submission" date="2020-11" db="EMBL/GenBank/DDBJ databases">
        <title>Enhanced detection system for hospital associated transmission using whole genome sequencing surveillance.</title>
        <authorList>
            <person name="Harrison L.H."/>
            <person name="Van Tyne D."/>
            <person name="Marsh J.W."/>
            <person name="Griffith M.P."/>
            <person name="Snyder D.J."/>
            <person name="Cooper V.S."/>
            <person name="Mustapha M."/>
        </authorList>
    </citation>
    <scope>NUCLEOTIDE SEQUENCE [LARGE SCALE GENOMIC DNA]</scope>
    <source>
        <strain evidence="1 2">PSB00013</strain>
    </source>
</reference>
<gene>
    <name evidence="1" type="ORF">I5Q09_17830</name>
</gene>
<dbReference type="Proteomes" id="UP000638986">
    <property type="component" value="Unassembled WGS sequence"/>
</dbReference>
<proteinExistence type="predicted"/>
<sequence>MDKVSKHPFYQHAVDEFLACFKYGDIATHAWLEERFGMPTITEAQRLTAEQFRERQFEWLANIEAFKFILLKEHQVCLQSIRGKGYRWVPPHEQTGVVVDEFHREAKKLFRKTGNGLRNLRLTELTDDQRRKNLDAVVKLTAFAGMTDRKLLNS</sequence>
<organism evidence="1 2">
    <name type="scientific">Pseudomonas luteola</name>
    <dbReference type="NCBI Taxonomy" id="47886"/>
    <lineage>
        <taxon>Bacteria</taxon>
        <taxon>Pseudomonadati</taxon>
        <taxon>Pseudomonadota</taxon>
        <taxon>Gammaproteobacteria</taxon>
        <taxon>Pseudomonadales</taxon>
        <taxon>Pseudomonadaceae</taxon>
        <taxon>Pseudomonas</taxon>
    </lineage>
</organism>
<evidence type="ECO:0000313" key="1">
    <source>
        <dbReference type="EMBL" id="MBH3440546.1"/>
    </source>
</evidence>
<comment type="caution">
    <text evidence="1">The sequence shown here is derived from an EMBL/GenBank/DDBJ whole genome shotgun (WGS) entry which is preliminary data.</text>
</comment>
<dbReference type="EMBL" id="JADTXM010000012">
    <property type="protein sequence ID" value="MBH3440546.1"/>
    <property type="molecule type" value="Genomic_DNA"/>
</dbReference>